<gene>
    <name evidence="1" type="ORF">Acr_29g0000930</name>
</gene>
<evidence type="ECO:0000313" key="1">
    <source>
        <dbReference type="EMBL" id="GFZ20931.1"/>
    </source>
</evidence>
<name>A0A7J0HD87_9ERIC</name>
<organism evidence="1 2">
    <name type="scientific">Actinidia rufa</name>
    <dbReference type="NCBI Taxonomy" id="165716"/>
    <lineage>
        <taxon>Eukaryota</taxon>
        <taxon>Viridiplantae</taxon>
        <taxon>Streptophyta</taxon>
        <taxon>Embryophyta</taxon>
        <taxon>Tracheophyta</taxon>
        <taxon>Spermatophyta</taxon>
        <taxon>Magnoliopsida</taxon>
        <taxon>eudicotyledons</taxon>
        <taxon>Gunneridae</taxon>
        <taxon>Pentapetalae</taxon>
        <taxon>asterids</taxon>
        <taxon>Ericales</taxon>
        <taxon>Actinidiaceae</taxon>
        <taxon>Actinidia</taxon>
    </lineage>
</organism>
<proteinExistence type="predicted"/>
<sequence length="164" mass="18066">MDGELMLHCNEELSLSLPVTEATLYKIRGTIILTYTGIEDNQNCYSAFYYATGSSATVSDLPELLNQQGKLGFSLKIIIFLRVGPSDTNWILFMENLDHGGFTFPLALKRSGGGREGQLLLDSSNIGSPNGNQLQQFGQIQPAQMNWKTADIVNMQVPEVVFAD</sequence>
<evidence type="ECO:0000313" key="2">
    <source>
        <dbReference type="Proteomes" id="UP000585474"/>
    </source>
</evidence>
<dbReference type="EMBL" id="BJWL01000029">
    <property type="protein sequence ID" value="GFZ20931.1"/>
    <property type="molecule type" value="Genomic_DNA"/>
</dbReference>
<dbReference type="Proteomes" id="UP000585474">
    <property type="component" value="Unassembled WGS sequence"/>
</dbReference>
<protein>
    <submittedName>
        <fullName evidence="1">Uncharacterized protein</fullName>
    </submittedName>
</protein>
<reference evidence="1 2" key="1">
    <citation type="submission" date="2019-07" db="EMBL/GenBank/DDBJ databases">
        <title>De Novo Assembly of kiwifruit Actinidia rufa.</title>
        <authorList>
            <person name="Sugita-Konishi S."/>
            <person name="Sato K."/>
            <person name="Mori E."/>
            <person name="Abe Y."/>
            <person name="Kisaki G."/>
            <person name="Hamano K."/>
            <person name="Suezawa K."/>
            <person name="Otani M."/>
            <person name="Fukuda T."/>
            <person name="Manabe T."/>
            <person name="Gomi K."/>
            <person name="Tabuchi M."/>
            <person name="Akimitsu K."/>
            <person name="Kataoka I."/>
        </authorList>
    </citation>
    <scope>NUCLEOTIDE SEQUENCE [LARGE SCALE GENOMIC DNA]</scope>
    <source>
        <strain evidence="2">cv. Fuchu</strain>
    </source>
</reference>
<dbReference type="AlphaFoldDB" id="A0A7J0HD87"/>
<keyword evidence="2" id="KW-1185">Reference proteome</keyword>
<comment type="caution">
    <text evidence="1">The sequence shown here is derived from an EMBL/GenBank/DDBJ whole genome shotgun (WGS) entry which is preliminary data.</text>
</comment>
<accession>A0A7J0HD87</accession>